<dbReference type="Pfam" id="PF02535">
    <property type="entry name" value="Zip"/>
    <property type="match status" value="1"/>
</dbReference>
<keyword evidence="3 6" id="KW-1133">Transmembrane helix</keyword>
<protein>
    <recommendedName>
        <fullName evidence="10">Zinc/iron permease</fullName>
    </recommendedName>
</protein>
<accession>A0A061H987</accession>
<dbReference type="PANTHER" id="PTHR11040">
    <property type="entry name" value="ZINC/IRON TRANSPORTER"/>
    <property type="match status" value="1"/>
</dbReference>
<evidence type="ECO:0000256" key="3">
    <source>
        <dbReference type="ARBA" id="ARBA00022989"/>
    </source>
</evidence>
<reference evidence="8 9" key="1">
    <citation type="journal article" date="2013" name="Plant Cell">
        <title>The transition from a phytopathogenic smut ancestor to an anamorphic biocontrol agent deciphered by comparative whole-genome analysis.</title>
        <authorList>
            <person name="Lefebvre F."/>
            <person name="Joly D.L."/>
            <person name="Labbe C."/>
            <person name="Teichmann B."/>
            <person name="Linning R."/>
            <person name="Belzile F."/>
            <person name="Bakkeren G."/>
            <person name="Belanger R.R."/>
        </authorList>
    </citation>
    <scope>NUCLEOTIDE SEQUENCE [LARGE SCALE GENOMIC DNA]</scope>
    <source>
        <strain evidence="8 9">PF-1</strain>
    </source>
</reference>
<feature type="transmembrane region" description="Helical" evidence="6">
    <location>
        <begin position="410"/>
        <end position="430"/>
    </location>
</feature>
<feature type="chain" id="PRO_5001603435" description="Zinc/iron permease" evidence="7">
    <location>
        <begin position="29"/>
        <end position="504"/>
    </location>
</feature>
<comment type="subcellular location">
    <subcellularLocation>
        <location evidence="1">Membrane</location>
        <topology evidence="1">Multi-pass membrane protein</topology>
    </subcellularLocation>
</comment>
<evidence type="ECO:0000256" key="7">
    <source>
        <dbReference type="SAM" id="SignalP"/>
    </source>
</evidence>
<feature type="transmembrane region" description="Helical" evidence="6">
    <location>
        <begin position="483"/>
        <end position="501"/>
    </location>
</feature>
<evidence type="ECO:0000313" key="8">
    <source>
        <dbReference type="EMBL" id="EPQ28570.1"/>
    </source>
</evidence>
<name>A0A061H987_9BASI</name>
<feature type="compositionally biased region" description="Low complexity" evidence="5">
    <location>
        <begin position="31"/>
        <end position="49"/>
    </location>
</feature>
<dbReference type="GO" id="GO:0005886">
    <property type="term" value="C:plasma membrane"/>
    <property type="evidence" value="ECO:0007669"/>
    <property type="project" value="TreeGrafter"/>
</dbReference>
<sequence length="504" mass="52038">MRTSFLCPSLPLLASLLLAASASGSVSADIVPRQAPTPTTAPGPTLTSAIPPAPTGRGECTLHGDHWDCAGDATVGHDEEDHHAEHEDEHEGHAGHVDEEGHDHDHEAEAEAESSSIEGEDSHAGHSDDHAGHAHGPSAQYGCGLAPLQNYDLGLHVAAIFILLASSSTGTFLPILLQRRTSKSSPEAAAAAAAGGSGDVDGLQAEGFLSKLFFVCRHFGTGIILSTAFIHLLSHAVLYFANECVGELEFESTAPAIAMASIWLVFVVDFFLLKSVRARALAASSSSSSSDVFEDGGMTRTSSLDVDESKGGDGGRGAGAALAATSPAAAESQARGDAAAAKVQRVDLWMLEAGIIFHSILIGVTLGAATGSGWIALLIAITFHQLFEGIALGSRIALLPRSSTSLPTKMIMAAAYALTTPTGIAIGLGVRRHFNSNSKPTLIAMGTLHAISAGILIYTALVELISVDFIHNRRMLNSSNARSISAVLAVTAGAAAMSVLGKWA</sequence>
<evidence type="ECO:0000256" key="1">
    <source>
        <dbReference type="ARBA" id="ARBA00004141"/>
    </source>
</evidence>
<dbReference type="GO" id="GO:0005385">
    <property type="term" value="F:zinc ion transmembrane transporter activity"/>
    <property type="evidence" value="ECO:0007669"/>
    <property type="project" value="TreeGrafter"/>
</dbReference>
<feature type="transmembrane region" description="Helical" evidence="6">
    <location>
        <begin position="219"/>
        <end position="241"/>
    </location>
</feature>
<keyword evidence="2 6" id="KW-0812">Transmembrane</keyword>
<organism evidence="8 9">
    <name type="scientific">Pseudozyma flocculosa PF-1</name>
    <dbReference type="NCBI Taxonomy" id="1277687"/>
    <lineage>
        <taxon>Eukaryota</taxon>
        <taxon>Fungi</taxon>
        <taxon>Dikarya</taxon>
        <taxon>Basidiomycota</taxon>
        <taxon>Ustilaginomycotina</taxon>
        <taxon>Ustilaginomycetes</taxon>
        <taxon>Ustilaginales</taxon>
        <taxon>Ustilaginaceae</taxon>
        <taxon>Pseudozyma</taxon>
    </lineage>
</organism>
<dbReference type="GeneID" id="19317981"/>
<dbReference type="InterPro" id="IPR003689">
    <property type="entry name" value="ZIP"/>
</dbReference>
<evidence type="ECO:0000313" key="9">
    <source>
        <dbReference type="Proteomes" id="UP000053664"/>
    </source>
</evidence>
<dbReference type="PANTHER" id="PTHR11040:SF44">
    <property type="entry name" value="PROTEIN ZNTC-RELATED"/>
    <property type="match status" value="1"/>
</dbReference>
<feature type="compositionally biased region" description="Basic and acidic residues" evidence="5">
    <location>
        <begin position="60"/>
        <end position="109"/>
    </location>
</feature>
<gene>
    <name evidence="8" type="ORF">PFL1_03874</name>
</gene>
<feature type="transmembrane region" description="Helical" evidence="6">
    <location>
        <begin position="253"/>
        <end position="273"/>
    </location>
</feature>
<evidence type="ECO:0000256" key="4">
    <source>
        <dbReference type="ARBA" id="ARBA00023136"/>
    </source>
</evidence>
<feature type="signal peptide" evidence="7">
    <location>
        <begin position="1"/>
        <end position="28"/>
    </location>
</feature>
<dbReference type="eggNOG" id="KOG1558">
    <property type="taxonomic scope" value="Eukaryota"/>
</dbReference>
<keyword evidence="4 6" id="KW-0472">Membrane</keyword>
<dbReference type="Proteomes" id="UP000053664">
    <property type="component" value="Unassembled WGS sequence"/>
</dbReference>
<keyword evidence="7" id="KW-0732">Signal</keyword>
<feature type="region of interest" description="Disordered" evidence="5">
    <location>
        <begin position="287"/>
        <end position="320"/>
    </location>
</feature>
<dbReference type="OrthoDB" id="448280at2759"/>
<feature type="transmembrane region" description="Helical" evidence="6">
    <location>
        <begin position="153"/>
        <end position="177"/>
    </location>
</feature>
<evidence type="ECO:0000256" key="5">
    <source>
        <dbReference type="SAM" id="MobiDB-lite"/>
    </source>
</evidence>
<dbReference type="RefSeq" id="XP_007879588.1">
    <property type="nucleotide sequence ID" value="XM_007881397.1"/>
</dbReference>
<feature type="transmembrane region" description="Helical" evidence="6">
    <location>
        <begin position="348"/>
        <end position="368"/>
    </location>
</feature>
<dbReference type="AlphaFoldDB" id="A0A061H987"/>
<feature type="transmembrane region" description="Helical" evidence="6">
    <location>
        <begin position="442"/>
        <end position="462"/>
    </location>
</feature>
<feature type="region of interest" description="Disordered" evidence="5">
    <location>
        <begin position="31"/>
        <end position="136"/>
    </location>
</feature>
<dbReference type="HOGENOM" id="CLU_027089_5_0_1"/>
<feature type="compositionally biased region" description="Basic and acidic residues" evidence="5">
    <location>
        <begin position="120"/>
        <end position="132"/>
    </location>
</feature>
<evidence type="ECO:0000256" key="2">
    <source>
        <dbReference type="ARBA" id="ARBA00022692"/>
    </source>
</evidence>
<evidence type="ECO:0008006" key="10">
    <source>
        <dbReference type="Google" id="ProtNLM"/>
    </source>
</evidence>
<dbReference type="KEGG" id="pfp:PFL1_03874"/>
<evidence type="ECO:0000256" key="6">
    <source>
        <dbReference type="SAM" id="Phobius"/>
    </source>
</evidence>
<proteinExistence type="predicted"/>
<dbReference type="EMBL" id="KE361634">
    <property type="protein sequence ID" value="EPQ28570.1"/>
    <property type="molecule type" value="Genomic_DNA"/>
</dbReference>